<evidence type="ECO:0000259" key="10">
    <source>
        <dbReference type="Pfam" id="PF04535"/>
    </source>
</evidence>
<feature type="region of interest" description="Disordered" evidence="9">
    <location>
        <begin position="1"/>
        <end position="146"/>
    </location>
</feature>
<evidence type="ECO:0000313" key="11">
    <source>
        <dbReference type="Proteomes" id="UP000504604"/>
    </source>
</evidence>
<evidence type="ECO:0000313" key="12">
    <source>
        <dbReference type="RefSeq" id="XP_011098481.1"/>
    </source>
</evidence>
<sequence>MENQNKQKTSPAPDSVSDSSPHHSRQDSGEHISLSPPLGSPGKSLSDYSSSSLHSKQDSGEHISLSPPVGLPGKLPSDSYSSPLHSKRNSGEHISLSPPVGSPGSSLGSHSLSSHHTPVNNSHGSFPEDGKPQSPESKPPPAVVSRDVFKEPMENKVVIEEPMAVVSRAVLEEPKAVANWAVAEEPKAVAPKTDPAGGVVEDRGGDGSGRRRFRPSLSILRRAKREKMVKRAALGFRIFGFLFCLVSFSVMAADRNQGWALDSFERYKEFRYCMSVNVIGFVYSAAQAFDISYSLATGKYIVQHHQRLRYYFDFAVDQMIAYLLISASSSATIRIDDWQLNWGKDKFPDMATASISMSFLAFVALASSSLISGYALCTSKTV</sequence>
<accession>A0A6I9UEL8</accession>
<dbReference type="InParanoid" id="A0A6I9UEL8"/>
<evidence type="ECO:0000256" key="7">
    <source>
        <dbReference type="ARBA" id="ARBA00023136"/>
    </source>
</evidence>
<feature type="compositionally biased region" description="Basic and acidic residues" evidence="9">
    <location>
        <begin position="200"/>
        <end position="209"/>
    </location>
</feature>
<keyword evidence="11" id="KW-1185">Reference proteome</keyword>
<keyword evidence="5 8" id="KW-0812">Transmembrane</keyword>
<evidence type="ECO:0000256" key="4">
    <source>
        <dbReference type="ARBA" id="ARBA00022475"/>
    </source>
</evidence>
<keyword evidence="7 8" id="KW-0472">Membrane</keyword>
<feature type="transmembrane region" description="Helical" evidence="8">
    <location>
        <begin position="232"/>
        <end position="252"/>
    </location>
</feature>
<dbReference type="PANTHER" id="PTHR33573:SF38">
    <property type="entry name" value="CASP-LIKE PROTEIN 4A1"/>
    <property type="match status" value="1"/>
</dbReference>
<dbReference type="Pfam" id="PF04535">
    <property type="entry name" value="CASP_dom"/>
    <property type="match status" value="1"/>
</dbReference>
<protein>
    <recommendedName>
        <fullName evidence="8">CASP-like protein</fullName>
    </recommendedName>
</protein>
<feature type="compositionally biased region" description="Basic and acidic residues" evidence="9">
    <location>
        <begin position="20"/>
        <end position="30"/>
    </location>
</feature>
<feature type="compositionally biased region" description="Low complexity" evidence="9">
    <location>
        <begin position="10"/>
        <end position="19"/>
    </location>
</feature>
<gene>
    <name evidence="12" type="primary">LOC105177136</name>
</gene>
<feature type="compositionally biased region" description="Low complexity" evidence="9">
    <location>
        <begin position="95"/>
        <end position="116"/>
    </location>
</feature>
<evidence type="ECO:0000256" key="8">
    <source>
        <dbReference type="RuleBase" id="RU361233"/>
    </source>
</evidence>
<keyword evidence="4 8" id="KW-1003">Cell membrane</keyword>
<reference evidence="12" key="1">
    <citation type="submission" date="2025-08" db="UniProtKB">
        <authorList>
            <consortium name="RefSeq"/>
        </authorList>
    </citation>
    <scope>IDENTIFICATION</scope>
</reference>
<comment type="similarity">
    <text evidence="2 8">Belongs to the Casparian strip membrane proteins (CASP) family.</text>
</comment>
<name>A0A6I9UEL8_SESIN</name>
<dbReference type="InterPro" id="IPR006702">
    <property type="entry name" value="CASP_dom"/>
</dbReference>
<evidence type="ECO:0000256" key="2">
    <source>
        <dbReference type="ARBA" id="ARBA00007651"/>
    </source>
</evidence>
<organism evidence="11 12">
    <name type="scientific">Sesamum indicum</name>
    <name type="common">Oriental sesame</name>
    <name type="synonym">Sesamum orientale</name>
    <dbReference type="NCBI Taxonomy" id="4182"/>
    <lineage>
        <taxon>Eukaryota</taxon>
        <taxon>Viridiplantae</taxon>
        <taxon>Streptophyta</taxon>
        <taxon>Embryophyta</taxon>
        <taxon>Tracheophyta</taxon>
        <taxon>Spermatophyta</taxon>
        <taxon>Magnoliopsida</taxon>
        <taxon>eudicotyledons</taxon>
        <taxon>Gunneridae</taxon>
        <taxon>Pentapetalae</taxon>
        <taxon>asterids</taxon>
        <taxon>lamiids</taxon>
        <taxon>Lamiales</taxon>
        <taxon>Pedaliaceae</taxon>
        <taxon>Sesamum</taxon>
    </lineage>
</organism>
<feature type="domain" description="Casparian strip membrane protein" evidence="10">
    <location>
        <begin position="228"/>
        <end position="364"/>
    </location>
</feature>
<dbReference type="GO" id="GO:0005886">
    <property type="term" value="C:plasma membrane"/>
    <property type="evidence" value="ECO:0007669"/>
    <property type="project" value="UniProtKB-SubCell"/>
</dbReference>
<evidence type="ECO:0000256" key="9">
    <source>
        <dbReference type="SAM" id="MobiDB-lite"/>
    </source>
</evidence>
<evidence type="ECO:0000256" key="6">
    <source>
        <dbReference type="ARBA" id="ARBA00022989"/>
    </source>
</evidence>
<proteinExistence type="inferred from homology"/>
<comment type="subcellular location">
    <subcellularLocation>
        <location evidence="1 8">Cell membrane</location>
        <topology evidence="1 8">Multi-pass membrane protein</topology>
    </subcellularLocation>
</comment>
<dbReference type="KEGG" id="sind:105177136"/>
<dbReference type="Proteomes" id="UP000504604">
    <property type="component" value="Linkage group LG15"/>
</dbReference>
<dbReference type="GeneID" id="105177136"/>
<keyword evidence="6 8" id="KW-1133">Transmembrane helix</keyword>
<dbReference type="OrthoDB" id="672180at2759"/>
<feature type="region of interest" description="Disordered" evidence="9">
    <location>
        <begin position="188"/>
        <end position="211"/>
    </location>
</feature>
<evidence type="ECO:0000256" key="1">
    <source>
        <dbReference type="ARBA" id="ARBA00004651"/>
    </source>
</evidence>
<comment type="caution">
    <text evidence="8">Lacks conserved residue(s) required for the propagation of feature annotation.</text>
</comment>
<feature type="compositionally biased region" description="Low complexity" evidence="9">
    <location>
        <begin position="33"/>
        <end position="54"/>
    </location>
</feature>
<dbReference type="PANTHER" id="PTHR33573">
    <property type="entry name" value="CASP-LIKE PROTEIN 4A4"/>
    <property type="match status" value="1"/>
</dbReference>
<comment type="subunit">
    <text evidence="3 8">Homodimer and heterodimers.</text>
</comment>
<feature type="transmembrane region" description="Helical" evidence="8">
    <location>
        <begin position="355"/>
        <end position="377"/>
    </location>
</feature>
<dbReference type="AlphaFoldDB" id="A0A6I9UEL8"/>
<evidence type="ECO:0000256" key="5">
    <source>
        <dbReference type="ARBA" id="ARBA00022692"/>
    </source>
</evidence>
<evidence type="ECO:0000256" key="3">
    <source>
        <dbReference type="ARBA" id="ARBA00011489"/>
    </source>
</evidence>
<dbReference type="RefSeq" id="XP_011098481.1">
    <property type="nucleotide sequence ID" value="XM_011100179.2"/>
</dbReference>